<feature type="transmembrane region" description="Helical" evidence="1">
    <location>
        <begin position="87"/>
        <end position="104"/>
    </location>
</feature>
<feature type="transmembrane region" description="Helical" evidence="1">
    <location>
        <begin position="162"/>
        <end position="181"/>
    </location>
</feature>
<dbReference type="EMBL" id="VUYU01000003">
    <property type="protein sequence ID" value="NHZ33285.1"/>
    <property type="molecule type" value="Genomic_DNA"/>
</dbReference>
<comment type="caution">
    <text evidence="2">The sequence shown here is derived from an EMBL/GenBank/DDBJ whole genome shotgun (WGS) entry which is preliminary data.</text>
</comment>
<feature type="transmembrane region" description="Helical" evidence="1">
    <location>
        <begin position="135"/>
        <end position="153"/>
    </location>
</feature>
<protein>
    <submittedName>
        <fullName evidence="2">DUF2238 domain-containing protein</fullName>
    </submittedName>
</protein>
<keyword evidence="1" id="KW-1133">Transmembrane helix</keyword>
<feature type="transmembrane region" description="Helical" evidence="1">
    <location>
        <begin position="58"/>
        <end position="75"/>
    </location>
</feature>
<proteinExistence type="predicted"/>
<dbReference type="Proteomes" id="UP000785613">
    <property type="component" value="Unassembled WGS sequence"/>
</dbReference>
<evidence type="ECO:0000313" key="3">
    <source>
        <dbReference type="Proteomes" id="UP000785613"/>
    </source>
</evidence>
<organism evidence="2 3">
    <name type="scientific">Massilia rubra</name>
    <dbReference type="NCBI Taxonomy" id="2607910"/>
    <lineage>
        <taxon>Bacteria</taxon>
        <taxon>Pseudomonadati</taxon>
        <taxon>Pseudomonadota</taxon>
        <taxon>Betaproteobacteria</taxon>
        <taxon>Burkholderiales</taxon>
        <taxon>Oxalobacteraceae</taxon>
        <taxon>Telluria group</taxon>
        <taxon>Massilia</taxon>
    </lineage>
</organism>
<keyword evidence="3" id="KW-1185">Reference proteome</keyword>
<gene>
    <name evidence="2" type="ORF">F0185_06740</name>
</gene>
<evidence type="ECO:0000256" key="1">
    <source>
        <dbReference type="SAM" id="Phobius"/>
    </source>
</evidence>
<sequence>MDNNAASHTIAAVANRRPGVVLVQLFLMFMIPSKRITTVIMLLIFAATWINPPWPMEQALHSSLTVIGFALLWRFSARWGISARDFLLIAVFLSVHSIAARWLYSNVPYDAWGQALFHFSIDQRLGWTRNHADRVVHFLYGLCLTPAAVNYLATRRGLSRRLGFYIAISAVMVTSLWYEWFEFAIAMTLSDNDAEAYNGQQGDIWDAHKDMLLATVGSLLWAWPTLRTAAARPDGSSPNH</sequence>
<keyword evidence="1" id="KW-0812">Transmembrane</keyword>
<keyword evidence="1" id="KW-0472">Membrane</keyword>
<accession>A0ABX0LLJ7</accession>
<reference evidence="2 3" key="1">
    <citation type="submission" date="2019-09" db="EMBL/GenBank/DDBJ databases">
        <title>Taxonomy of Antarctic Massilia spp.: description of Massilia rubra sp. nov., Massilia aquatica sp. nov., Massilia mucilaginosa sp. nov., Massilia frigida sp. nov. isolated from streams, lakes and regoliths.</title>
        <authorList>
            <person name="Holochova P."/>
            <person name="Sedlacek I."/>
            <person name="Kralova S."/>
            <person name="Maslanova I."/>
            <person name="Busse H.-J."/>
            <person name="Stankova E."/>
            <person name="Vrbovska V."/>
            <person name="Kovarovic V."/>
            <person name="Bartak M."/>
            <person name="Svec P."/>
            <person name="Pantucek R."/>
        </authorList>
    </citation>
    <scope>NUCLEOTIDE SEQUENCE [LARGE SCALE GENOMIC DNA]</scope>
    <source>
        <strain evidence="2 3">CCM 8692</strain>
    </source>
</reference>
<evidence type="ECO:0000313" key="2">
    <source>
        <dbReference type="EMBL" id="NHZ33285.1"/>
    </source>
</evidence>
<dbReference type="Pfam" id="PF09997">
    <property type="entry name" value="DUF2238"/>
    <property type="match status" value="1"/>
</dbReference>
<name>A0ABX0LLJ7_9BURK</name>
<dbReference type="InterPro" id="IPR014509">
    <property type="entry name" value="YjdF-like"/>
</dbReference>